<keyword evidence="2" id="KW-1185">Reference proteome</keyword>
<protein>
    <submittedName>
        <fullName evidence="1">Uncharacterized protein</fullName>
    </submittedName>
</protein>
<comment type="caution">
    <text evidence="1">The sequence shown here is derived from an EMBL/GenBank/DDBJ whole genome shotgun (WGS) entry which is preliminary data.</text>
</comment>
<accession>A0ABU4JUT5</accession>
<proteinExistence type="predicted"/>
<gene>
    <name evidence="1" type="ORF">P8V03_12170</name>
</gene>
<dbReference type="EMBL" id="JARUJP010000013">
    <property type="protein sequence ID" value="MDW8801903.1"/>
    <property type="molecule type" value="Genomic_DNA"/>
</dbReference>
<evidence type="ECO:0000313" key="2">
    <source>
        <dbReference type="Proteomes" id="UP001281656"/>
    </source>
</evidence>
<dbReference type="Proteomes" id="UP001281656">
    <property type="component" value="Unassembled WGS sequence"/>
</dbReference>
<sequence length="47" mass="5493">MGFSELHKDDIDILVSFRFKAMDTRKVIIDSKKVLFSESLKVTFEDL</sequence>
<reference evidence="1 2" key="1">
    <citation type="submission" date="2023-04" db="EMBL/GenBank/DDBJ databases">
        <title>Clostridium tannerae sp. nov., isolated from the fecal material of an alpaca.</title>
        <authorList>
            <person name="Miller S."/>
            <person name="Hendry M."/>
            <person name="King J."/>
            <person name="Sankaranarayanan K."/>
            <person name="Lawson P.A."/>
        </authorList>
    </citation>
    <scope>NUCLEOTIDE SEQUENCE [LARGE SCALE GENOMIC DNA]</scope>
    <source>
        <strain evidence="1 2">A1-XYC3</strain>
    </source>
</reference>
<evidence type="ECO:0000313" key="1">
    <source>
        <dbReference type="EMBL" id="MDW8801903.1"/>
    </source>
</evidence>
<dbReference type="RefSeq" id="WP_318798306.1">
    <property type="nucleotide sequence ID" value="NZ_JARUJP010000013.1"/>
</dbReference>
<organism evidence="1 2">
    <name type="scientific">Clostridium tanneri</name>
    <dbReference type="NCBI Taxonomy" id="3037988"/>
    <lineage>
        <taxon>Bacteria</taxon>
        <taxon>Bacillati</taxon>
        <taxon>Bacillota</taxon>
        <taxon>Clostridia</taxon>
        <taxon>Eubacteriales</taxon>
        <taxon>Clostridiaceae</taxon>
        <taxon>Clostridium</taxon>
    </lineage>
</organism>
<name>A0ABU4JUT5_9CLOT</name>